<keyword evidence="2" id="KW-1003">Cell membrane</keyword>
<comment type="subcellular location">
    <subcellularLocation>
        <location evidence="1">Cell membrane</location>
        <topology evidence="1">Multi-pass membrane protein</topology>
    </subcellularLocation>
</comment>
<dbReference type="Proteomes" id="UP000095210">
    <property type="component" value="Chromosome"/>
</dbReference>
<evidence type="ECO:0000256" key="5">
    <source>
        <dbReference type="ARBA" id="ARBA00023136"/>
    </source>
</evidence>
<evidence type="ECO:0000256" key="2">
    <source>
        <dbReference type="ARBA" id="ARBA00022475"/>
    </source>
</evidence>
<dbReference type="KEGG" id="ahm:TL08_00230"/>
<dbReference type="GO" id="GO:0005886">
    <property type="term" value="C:plasma membrane"/>
    <property type="evidence" value="ECO:0007669"/>
    <property type="project" value="UniProtKB-SubCell"/>
</dbReference>
<keyword evidence="4 6" id="KW-1133">Transmembrane helix</keyword>
<keyword evidence="3 6" id="KW-0812">Transmembrane</keyword>
<dbReference type="Pfam" id="PF05425">
    <property type="entry name" value="CopD"/>
    <property type="match status" value="1"/>
</dbReference>
<dbReference type="RefSeq" id="WP_069845634.1">
    <property type="nucleotide sequence ID" value="NZ_CP014859.1"/>
</dbReference>
<feature type="transmembrane region" description="Helical" evidence="6">
    <location>
        <begin position="92"/>
        <end position="114"/>
    </location>
</feature>
<keyword evidence="9" id="KW-1185">Reference proteome</keyword>
<feature type="transmembrane region" description="Helical" evidence="6">
    <location>
        <begin position="169"/>
        <end position="190"/>
    </location>
</feature>
<feature type="transmembrane region" description="Helical" evidence="6">
    <location>
        <begin position="271"/>
        <end position="292"/>
    </location>
</feature>
<dbReference type="AlphaFoldDB" id="A0AAC9HKH0"/>
<feature type="transmembrane region" description="Helical" evidence="6">
    <location>
        <begin position="134"/>
        <end position="160"/>
    </location>
</feature>
<protein>
    <submittedName>
        <fullName evidence="8">Copper export protein</fullName>
    </submittedName>
</protein>
<organism evidence="8 9">
    <name type="scientific">Actinoalloteichus hymeniacidonis</name>
    <dbReference type="NCBI Taxonomy" id="340345"/>
    <lineage>
        <taxon>Bacteria</taxon>
        <taxon>Bacillati</taxon>
        <taxon>Actinomycetota</taxon>
        <taxon>Actinomycetes</taxon>
        <taxon>Pseudonocardiales</taxon>
        <taxon>Pseudonocardiaceae</taxon>
        <taxon>Actinoalloteichus</taxon>
    </lineage>
</organism>
<feature type="transmembrane region" description="Helical" evidence="6">
    <location>
        <begin position="50"/>
        <end position="71"/>
    </location>
</feature>
<gene>
    <name evidence="8" type="ORF">TL08_00230</name>
</gene>
<sequence length="332" mass="33580">MNRDTDRGLARFPLFIALAGAVAGLALGLALAVGTAATPADVFALPALRLAVDLTGTLVVGSSAIGLLLPAESHSPARSTAGRAAAREVRHLGGRLTLAGSAAWALLALVLLWVQAGIASGEGLGIGLDRVSDYLDVVAAGRGLLVAAAAAVLCGVLVAVGERRELPPWMLPAVALLGITALPLTGHAAALEDHGLAVAVAALHAGAAAVWVGGLAVILLLVAPRRGLAAQVLPRFSRIAAWSLAIVAVSGLLSALIRIDPMPAGLLTTGYGWLVLAKTGVLMLLAAVGWTLRSRVVPSVARHQPGSLRRWATIELGLMTLAFGLAAVLAMV</sequence>
<reference evidence="9" key="1">
    <citation type="submission" date="2016-03" db="EMBL/GenBank/DDBJ databases">
        <title>Complete genome sequence of the type strain Actinoalloteichus hymeniacidonis DSM 45092.</title>
        <authorList>
            <person name="Schaffert L."/>
            <person name="Albersmeier A."/>
            <person name="Winkler A."/>
            <person name="Kalinowski J."/>
            <person name="Zotchev S."/>
            <person name="Ruckert C."/>
        </authorList>
    </citation>
    <scope>NUCLEOTIDE SEQUENCE [LARGE SCALE GENOMIC DNA]</scope>
    <source>
        <strain evidence="9">HPA177(T) (DSM 45092(T))</strain>
    </source>
</reference>
<dbReference type="InterPro" id="IPR008457">
    <property type="entry name" value="Cu-R_CopD_dom"/>
</dbReference>
<evidence type="ECO:0000313" key="9">
    <source>
        <dbReference type="Proteomes" id="UP000095210"/>
    </source>
</evidence>
<keyword evidence="5 6" id="KW-0472">Membrane</keyword>
<evidence type="ECO:0000256" key="1">
    <source>
        <dbReference type="ARBA" id="ARBA00004651"/>
    </source>
</evidence>
<feature type="transmembrane region" description="Helical" evidence="6">
    <location>
        <begin position="12"/>
        <end position="38"/>
    </location>
</feature>
<evidence type="ECO:0000256" key="3">
    <source>
        <dbReference type="ARBA" id="ARBA00022692"/>
    </source>
</evidence>
<dbReference type="PANTHER" id="PTHR34820">
    <property type="entry name" value="INNER MEMBRANE PROTEIN YEBZ"/>
    <property type="match status" value="1"/>
</dbReference>
<dbReference type="InterPro" id="IPR032694">
    <property type="entry name" value="CopC/D"/>
</dbReference>
<evidence type="ECO:0000256" key="6">
    <source>
        <dbReference type="SAM" id="Phobius"/>
    </source>
</evidence>
<dbReference type="GO" id="GO:0006825">
    <property type="term" value="P:copper ion transport"/>
    <property type="evidence" value="ECO:0007669"/>
    <property type="project" value="InterPro"/>
</dbReference>
<feature type="domain" description="Copper resistance protein D" evidence="7">
    <location>
        <begin position="230"/>
        <end position="329"/>
    </location>
</feature>
<feature type="transmembrane region" description="Helical" evidence="6">
    <location>
        <begin position="196"/>
        <end position="223"/>
    </location>
</feature>
<evidence type="ECO:0000313" key="8">
    <source>
        <dbReference type="EMBL" id="AOS60895.1"/>
    </source>
</evidence>
<dbReference type="PANTHER" id="PTHR34820:SF4">
    <property type="entry name" value="INNER MEMBRANE PROTEIN YEBZ"/>
    <property type="match status" value="1"/>
</dbReference>
<evidence type="ECO:0000256" key="4">
    <source>
        <dbReference type="ARBA" id="ARBA00022989"/>
    </source>
</evidence>
<evidence type="ECO:0000259" key="7">
    <source>
        <dbReference type="Pfam" id="PF05425"/>
    </source>
</evidence>
<feature type="transmembrane region" description="Helical" evidence="6">
    <location>
        <begin position="239"/>
        <end position="259"/>
    </location>
</feature>
<dbReference type="EMBL" id="CP014859">
    <property type="protein sequence ID" value="AOS60895.1"/>
    <property type="molecule type" value="Genomic_DNA"/>
</dbReference>
<name>A0AAC9HKH0_9PSEU</name>
<feature type="transmembrane region" description="Helical" evidence="6">
    <location>
        <begin position="312"/>
        <end position="331"/>
    </location>
</feature>
<proteinExistence type="predicted"/>
<accession>A0AAC9HKH0</accession>